<evidence type="ECO:0008006" key="14">
    <source>
        <dbReference type="Google" id="ProtNLM"/>
    </source>
</evidence>
<proteinExistence type="predicted"/>
<dbReference type="Pfam" id="PF01595">
    <property type="entry name" value="CNNM"/>
    <property type="match status" value="1"/>
</dbReference>
<organism evidence="12 13">
    <name type="scientific">Candidatus Magasanikbacteria bacterium RIFCSPHIGHO2_02_FULL_47_14</name>
    <dbReference type="NCBI Taxonomy" id="1798680"/>
    <lineage>
        <taxon>Bacteria</taxon>
        <taxon>Candidatus Magasanikiibacteriota</taxon>
    </lineage>
</organism>
<evidence type="ECO:0000259" key="11">
    <source>
        <dbReference type="PROSITE" id="PS51846"/>
    </source>
</evidence>
<keyword evidence="6 8" id="KW-0472">Membrane</keyword>
<dbReference type="AlphaFoldDB" id="A0A1F6M7C9"/>
<dbReference type="InterPro" id="IPR044751">
    <property type="entry name" value="Ion_transp-like_CBS"/>
</dbReference>
<dbReference type="Gene3D" id="3.10.580.10">
    <property type="entry name" value="CBS-domain"/>
    <property type="match status" value="1"/>
</dbReference>
<dbReference type="SUPFAM" id="SSF54631">
    <property type="entry name" value="CBS-domain pair"/>
    <property type="match status" value="1"/>
</dbReference>
<keyword evidence="5 8" id="KW-1133">Transmembrane helix</keyword>
<comment type="caution">
    <text evidence="12">The sequence shown here is derived from an EMBL/GenBank/DDBJ whole genome shotgun (WGS) entry which is preliminary data.</text>
</comment>
<dbReference type="GO" id="GO:0005886">
    <property type="term" value="C:plasma membrane"/>
    <property type="evidence" value="ECO:0007669"/>
    <property type="project" value="UniProtKB-SubCell"/>
</dbReference>
<dbReference type="InterPro" id="IPR051676">
    <property type="entry name" value="UPF0053_domain"/>
</dbReference>
<dbReference type="CDD" id="cd04590">
    <property type="entry name" value="CBS_pair_CorC_HlyC_assoc"/>
    <property type="match status" value="1"/>
</dbReference>
<sequence>MFIEIALIAVFILLNGYFSLSEIALLSVKKSKIKHLSKLGDKKAQKVLLLTRQSSEMLSTIQIGITLVGIFAGAYGSATIAEDLEQVLAGVSFISSYSEPVSVALVVIVITFFSLVIGELVPKHIALSHPEKFSLAVAGPVRWMMQVVAPFAKTLSACTRVVLGVLHIQPAAEQVITEEEIKLLIAEGAESGVFEISEQKMVESIFHLGNRPIKDFMTSRKEVVWLDVHDSLSEIRDKIVNNDRSVFPVCDGQLDNAIGAVETKDILIHLFDKGAEYIDLELLIQPVIRIDAEVPSLVAIERLKRSSISIVLITEKESKKIMGIISFHDILEAIVGEFKSV</sequence>
<evidence type="ECO:0000256" key="9">
    <source>
        <dbReference type="SAM" id="Phobius"/>
    </source>
</evidence>
<keyword evidence="2" id="KW-1003">Cell membrane</keyword>
<feature type="domain" description="CBS" evidence="10">
    <location>
        <begin position="217"/>
        <end position="276"/>
    </location>
</feature>
<feature type="domain" description="CBS" evidence="10">
    <location>
        <begin position="283"/>
        <end position="340"/>
    </location>
</feature>
<evidence type="ECO:0000256" key="1">
    <source>
        <dbReference type="ARBA" id="ARBA00004651"/>
    </source>
</evidence>
<evidence type="ECO:0000256" key="3">
    <source>
        <dbReference type="ARBA" id="ARBA00022692"/>
    </source>
</evidence>
<evidence type="ECO:0000256" key="4">
    <source>
        <dbReference type="ARBA" id="ARBA00022737"/>
    </source>
</evidence>
<keyword evidence="3 8" id="KW-0812">Transmembrane</keyword>
<evidence type="ECO:0000256" key="5">
    <source>
        <dbReference type="ARBA" id="ARBA00022989"/>
    </source>
</evidence>
<feature type="transmembrane region" description="Helical" evidence="9">
    <location>
        <begin position="101"/>
        <end position="121"/>
    </location>
</feature>
<comment type="subcellular location">
    <subcellularLocation>
        <location evidence="1">Cell membrane</location>
        <topology evidence="1">Multi-pass membrane protein</topology>
    </subcellularLocation>
</comment>
<evidence type="ECO:0000256" key="7">
    <source>
        <dbReference type="PROSITE-ProRule" id="PRU00703"/>
    </source>
</evidence>
<dbReference type="PANTHER" id="PTHR43099">
    <property type="entry name" value="UPF0053 PROTEIN YRKA"/>
    <property type="match status" value="1"/>
</dbReference>
<keyword evidence="7" id="KW-0129">CBS domain</keyword>
<name>A0A1F6M7C9_9BACT</name>
<feature type="transmembrane region" description="Helical" evidence="9">
    <location>
        <begin position="6"/>
        <end position="28"/>
    </location>
</feature>
<keyword evidence="4" id="KW-0677">Repeat</keyword>
<dbReference type="Proteomes" id="UP000176282">
    <property type="component" value="Unassembled WGS sequence"/>
</dbReference>
<dbReference type="InterPro" id="IPR046342">
    <property type="entry name" value="CBS_dom_sf"/>
</dbReference>
<dbReference type="STRING" id="1798680.A3J66_03670"/>
<reference evidence="12 13" key="1">
    <citation type="journal article" date="2016" name="Nat. Commun.">
        <title>Thousands of microbial genomes shed light on interconnected biogeochemical processes in an aquifer system.</title>
        <authorList>
            <person name="Anantharaman K."/>
            <person name="Brown C.T."/>
            <person name="Hug L.A."/>
            <person name="Sharon I."/>
            <person name="Castelle C.J."/>
            <person name="Probst A.J."/>
            <person name="Thomas B.C."/>
            <person name="Singh A."/>
            <person name="Wilkins M.J."/>
            <person name="Karaoz U."/>
            <person name="Brodie E.L."/>
            <person name="Williams K.H."/>
            <person name="Hubbard S.S."/>
            <person name="Banfield J.F."/>
        </authorList>
    </citation>
    <scope>NUCLEOTIDE SEQUENCE [LARGE SCALE GENOMIC DNA]</scope>
</reference>
<evidence type="ECO:0000256" key="8">
    <source>
        <dbReference type="PROSITE-ProRule" id="PRU01193"/>
    </source>
</evidence>
<evidence type="ECO:0000313" key="12">
    <source>
        <dbReference type="EMBL" id="OGH67500.1"/>
    </source>
</evidence>
<dbReference type="PROSITE" id="PS51371">
    <property type="entry name" value="CBS"/>
    <property type="match status" value="2"/>
</dbReference>
<evidence type="ECO:0000259" key="10">
    <source>
        <dbReference type="PROSITE" id="PS51371"/>
    </source>
</evidence>
<feature type="transmembrane region" description="Helical" evidence="9">
    <location>
        <begin position="61"/>
        <end position="81"/>
    </location>
</feature>
<evidence type="ECO:0000256" key="2">
    <source>
        <dbReference type="ARBA" id="ARBA00022475"/>
    </source>
</evidence>
<accession>A0A1F6M7C9</accession>
<dbReference type="Pfam" id="PF00571">
    <property type="entry name" value="CBS"/>
    <property type="match status" value="2"/>
</dbReference>
<protein>
    <recommendedName>
        <fullName evidence="14">Hemolysin</fullName>
    </recommendedName>
</protein>
<feature type="domain" description="CNNM transmembrane" evidence="11">
    <location>
        <begin position="1"/>
        <end position="198"/>
    </location>
</feature>
<dbReference type="PANTHER" id="PTHR43099:SF5">
    <property type="entry name" value="HLYC_CORC FAMILY TRANSPORTER"/>
    <property type="match status" value="1"/>
</dbReference>
<evidence type="ECO:0000256" key="6">
    <source>
        <dbReference type="ARBA" id="ARBA00023136"/>
    </source>
</evidence>
<dbReference type="InterPro" id="IPR000644">
    <property type="entry name" value="CBS_dom"/>
</dbReference>
<dbReference type="EMBL" id="MFQB01000031">
    <property type="protein sequence ID" value="OGH67500.1"/>
    <property type="molecule type" value="Genomic_DNA"/>
</dbReference>
<gene>
    <name evidence="12" type="ORF">A3J66_03670</name>
</gene>
<dbReference type="PROSITE" id="PS51846">
    <property type="entry name" value="CNNM"/>
    <property type="match status" value="1"/>
</dbReference>
<evidence type="ECO:0000313" key="13">
    <source>
        <dbReference type="Proteomes" id="UP000176282"/>
    </source>
</evidence>
<dbReference type="InterPro" id="IPR002550">
    <property type="entry name" value="CNNM"/>
</dbReference>